<organism evidence="2 3">
    <name type="scientific">Gekko japonicus</name>
    <name type="common">Schlegel's Japanese gecko</name>
    <dbReference type="NCBI Taxonomy" id="146911"/>
    <lineage>
        <taxon>Eukaryota</taxon>
        <taxon>Metazoa</taxon>
        <taxon>Chordata</taxon>
        <taxon>Craniata</taxon>
        <taxon>Vertebrata</taxon>
        <taxon>Euteleostomi</taxon>
        <taxon>Lepidosauria</taxon>
        <taxon>Squamata</taxon>
        <taxon>Bifurcata</taxon>
        <taxon>Gekkota</taxon>
        <taxon>Gekkonidae</taxon>
        <taxon>Gekkoninae</taxon>
        <taxon>Gekko</taxon>
    </lineage>
</organism>
<dbReference type="GeneID" id="107106950"/>
<dbReference type="PANTHER" id="PTHR46156:SF1">
    <property type="entry name" value="ZINC FINGER CCCH DOMAIN-CONTAINING PROTEIN 3"/>
    <property type="match status" value="1"/>
</dbReference>
<gene>
    <name evidence="3" type="primary">LOC107106950</name>
</gene>
<feature type="region of interest" description="Disordered" evidence="1">
    <location>
        <begin position="22"/>
        <end position="70"/>
    </location>
</feature>
<sequence length="571" mass="60695">MEENEQLRRQIRLLQGLINDHKNIHGNAPVPQPAPVPRWRNPRPPSFSNQAVFSARYPQQQPQRDFLPRPHNAWRKKYSLVNVPPRPTLHPGGSASASSSRTVPSQGKSEAAEAQPSLSGRRVGVAGDDNTIVGVPMSSVVRNAAVPASQGAPSEAAGHPSPSRSCAISALTPSVPSKESKPEPLSAVPPLLHHQIVARGRDDSLSVCVSVPSRTVPGASELALDSCRMISEQAITLKTGPQRPLTSPGRESRCLSARKSSVSRVPALQQASAAGGKSSPAGMTQAPSALASAVGQAPSALGMSPTKNKPSAPALQTAPTSPASSKSPKFRKTKYTWVANPGKCTRASKRWSASRAAENSQRFATGAERTSKSVPRGDPGAKQKKPSLHSKAGGSSSKYKWKASSLRLSPSVSTSAFTWQREERGGPGAAHFSGGGSSLPAASRMPLGLGDPKPTFGNTSFLNYKLKSRTKIIKKKGSASSPAEKKSPPSSTLLLKSRYCLRKRNSPWGKSPSPTARKSGAKGLVQIGKHRLRRLPAPRFHVAAKEGDFRTPLVLRPSLYMTFALEDVYTF</sequence>
<keyword evidence="2" id="KW-1185">Reference proteome</keyword>
<dbReference type="PANTHER" id="PTHR46156">
    <property type="entry name" value="CCCH ZINGC FINGER"/>
    <property type="match status" value="1"/>
</dbReference>
<feature type="compositionally biased region" description="Low complexity" evidence="1">
    <location>
        <begin position="317"/>
        <end position="327"/>
    </location>
</feature>
<reference evidence="3" key="1">
    <citation type="submission" date="2025-08" db="UniProtKB">
        <authorList>
            <consortium name="RefSeq"/>
        </authorList>
    </citation>
    <scope>IDENTIFICATION</scope>
</reference>
<evidence type="ECO:0000256" key="1">
    <source>
        <dbReference type="SAM" id="MobiDB-lite"/>
    </source>
</evidence>
<feature type="region of interest" description="Disordered" evidence="1">
    <location>
        <begin position="417"/>
        <end position="451"/>
    </location>
</feature>
<evidence type="ECO:0000313" key="3">
    <source>
        <dbReference type="RefSeq" id="XP_015262653.1"/>
    </source>
</evidence>
<feature type="region of interest" description="Disordered" evidence="1">
    <location>
        <begin position="82"/>
        <end position="125"/>
    </location>
</feature>
<dbReference type="RefSeq" id="XP_015262653.1">
    <property type="nucleotide sequence ID" value="XM_015407167.1"/>
</dbReference>
<protein>
    <submittedName>
        <fullName evidence="3">Zinc finger CCCH domain-containing protein 3-like</fullName>
    </submittedName>
</protein>
<feature type="compositionally biased region" description="Polar residues" evidence="1">
    <location>
        <begin position="46"/>
        <end position="63"/>
    </location>
</feature>
<dbReference type="Proteomes" id="UP000694871">
    <property type="component" value="Unplaced"/>
</dbReference>
<evidence type="ECO:0000313" key="2">
    <source>
        <dbReference type="Proteomes" id="UP000694871"/>
    </source>
</evidence>
<feature type="compositionally biased region" description="Low complexity" evidence="1">
    <location>
        <begin position="271"/>
        <end position="282"/>
    </location>
</feature>
<feature type="region of interest" description="Disordered" evidence="1">
    <location>
        <begin position="238"/>
        <end position="400"/>
    </location>
</feature>
<proteinExistence type="predicted"/>
<name>A0ABM1JMG6_GEKJA</name>
<accession>A0ABM1JMG6</accession>